<feature type="domain" description="SH3" evidence="11">
    <location>
        <begin position="6"/>
        <end position="66"/>
    </location>
</feature>
<sequence length="715" mass="82593">MSHENKPQEIIEVVADYAGIEGDPQFLPISKGDIVRVIKKELAWFTVEKDGRIGKVPKNNLRPFPPPPSKPSTVPDLPFSIAGYSWEDFEFVQNIKSENSDNILLMKLIETGDFYIFKRISLKEKDKKTIDDEIKMLKRMQSQYTVQHFQPIVKDNEQYIIAEYFSEGNMRMKIEQMKTLELKERKLLSFKYMYQILMGLNILHSQGFIHRYIKPENILIDKDGNTKLDFKITQSTIIEDIVDCVETKCYIPPEVLNQEMNNKKYENDIWSLGVIIAELITGDHIYEGKTFKETIANISTGKYKQLPDYIEGELKMILVSMLNFDPNKRPSVNELLNTQLMKIEAQNDVDNERQQQIRKQILSSSSQGSYFITSWKKQDFERKERLGKGGFGSVYLAIEKITDHLVTTDHLVASDYIASDYLLVSNNQVSSNHQEAANHLVAIKEMDYYSEEEKQMILREIDIMKNICDTIRHEYPSSFLHVVQPLGFFINEEESKINLVMEYCEGGDLKQFIEYLKKNKIVLKEEIAWKLLRQIIFSTNQLHTNKIIHGDLKLANILLTGDFKVKLADFGLSKQLQEGKEYTLANGGTKFYLAPELQHFQIEQVSSQVQGQVDNKKPPMKRMLTTASDIWSIGVLLYELLSQHHPFISQDESIDANEDAVIHRIMTEDPPELPDIFSGKLRILIKGMLIKDPIRRITTETILEDEDVTAHLSAN</sequence>
<accession>A0A5J4VFA7</accession>
<dbReference type="SUPFAM" id="SSF50044">
    <property type="entry name" value="SH3-domain"/>
    <property type="match status" value="1"/>
</dbReference>
<dbReference type="SMART" id="SM00326">
    <property type="entry name" value="SH3"/>
    <property type="match status" value="1"/>
</dbReference>
<evidence type="ECO:0000256" key="9">
    <source>
        <dbReference type="ARBA" id="ARBA00048679"/>
    </source>
</evidence>
<keyword evidence="2 10" id="KW-0728">SH3 domain</keyword>
<feature type="domain" description="Protein kinase" evidence="12">
    <location>
        <begin position="380"/>
        <end position="708"/>
    </location>
</feature>
<dbReference type="SUPFAM" id="SSF56112">
    <property type="entry name" value="Protein kinase-like (PK-like)"/>
    <property type="match status" value="2"/>
</dbReference>
<evidence type="ECO:0000256" key="7">
    <source>
        <dbReference type="ARBA" id="ARBA00022840"/>
    </source>
</evidence>
<dbReference type="EMBL" id="SNRW01007517">
    <property type="protein sequence ID" value="KAA6381113.1"/>
    <property type="molecule type" value="Genomic_DNA"/>
</dbReference>
<dbReference type="PANTHER" id="PTHR43671:SF98">
    <property type="entry name" value="SERINE_THREONINE-PROTEIN KINASE NEK11"/>
    <property type="match status" value="1"/>
</dbReference>
<dbReference type="Gene3D" id="2.30.30.40">
    <property type="entry name" value="SH3 Domains"/>
    <property type="match status" value="1"/>
</dbReference>
<dbReference type="OrthoDB" id="10252171at2759"/>
<evidence type="ECO:0000259" key="12">
    <source>
        <dbReference type="PROSITE" id="PS50011"/>
    </source>
</evidence>
<proteinExistence type="predicted"/>
<organism evidence="13 14">
    <name type="scientific">Streblomastix strix</name>
    <dbReference type="NCBI Taxonomy" id="222440"/>
    <lineage>
        <taxon>Eukaryota</taxon>
        <taxon>Metamonada</taxon>
        <taxon>Preaxostyla</taxon>
        <taxon>Oxymonadida</taxon>
        <taxon>Streblomastigidae</taxon>
        <taxon>Streblomastix</taxon>
    </lineage>
</organism>
<keyword evidence="7" id="KW-0067">ATP-binding</keyword>
<protein>
    <recommendedName>
        <fullName evidence="1">non-specific serine/threonine protein kinase</fullName>
        <ecNumber evidence="1">2.7.11.1</ecNumber>
    </recommendedName>
</protein>
<evidence type="ECO:0000259" key="11">
    <source>
        <dbReference type="PROSITE" id="PS50002"/>
    </source>
</evidence>
<dbReference type="InterPro" id="IPR001452">
    <property type="entry name" value="SH3_domain"/>
</dbReference>
<dbReference type="GO" id="GO:0004674">
    <property type="term" value="F:protein serine/threonine kinase activity"/>
    <property type="evidence" value="ECO:0007669"/>
    <property type="project" value="UniProtKB-KW"/>
</dbReference>
<evidence type="ECO:0000256" key="5">
    <source>
        <dbReference type="ARBA" id="ARBA00022741"/>
    </source>
</evidence>
<dbReference type="Pfam" id="PF00069">
    <property type="entry name" value="Pkinase"/>
    <property type="match status" value="2"/>
</dbReference>
<gene>
    <name evidence="13" type="ORF">EZS28_023359</name>
</gene>
<evidence type="ECO:0000313" key="13">
    <source>
        <dbReference type="EMBL" id="KAA6381113.1"/>
    </source>
</evidence>
<evidence type="ECO:0000256" key="8">
    <source>
        <dbReference type="ARBA" id="ARBA00047899"/>
    </source>
</evidence>
<dbReference type="InterPro" id="IPR011009">
    <property type="entry name" value="Kinase-like_dom_sf"/>
</dbReference>
<comment type="catalytic activity">
    <reaction evidence="8">
        <text>L-threonyl-[protein] + ATP = O-phospho-L-threonyl-[protein] + ADP + H(+)</text>
        <dbReference type="Rhea" id="RHEA:46608"/>
        <dbReference type="Rhea" id="RHEA-COMP:11060"/>
        <dbReference type="Rhea" id="RHEA-COMP:11605"/>
        <dbReference type="ChEBI" id="CHEBI:15378"/>
        <dbReference type="ChEBI" id="CHEBI:30013"/>
        <dbReference type="ChEBI" id="CHEBI:30616"/>
        <dbReference type="ChEBI" id="CHEBI:61977"/>
        <dbReference type="ChEBI" id="CHEBI:456216"/>
        <dbReference type="EC" id="2.7.11.1"/>
    </reaction>
</comment>
<evidence type="ECO:0000313" key="14">
    <source>
        <dbReference type="Proteomes" id="UP000324800"/>
    </source>
</evidence>
<feature type="domain" description="Protein kinase" evidence="12">
    <location>
        <begin position="89"/>
        <end position="341"/>
    </location>
</feature>
<reference evidence="13 14" key="1">
    <citation type="submission" date="2019-03" db="EMBL/GenBank/DDBJ databases">
        <title>Single cell metagenomics reveals metabolic interactions within the superorganism composed of flagellate Streblomastix strix and complex community of Bacteroidetes bacteria on its surface.</title>
        <authorList>
            <person name="Treitli S.C."/>
            <person name="Kolisko M."/>
            <person name="Husnik F."/>
            <person name="Keeling P."/>
            <person name="Hampl V."/>
        </authorList>
    </citation>
    <scope>NUCLEOTIDE SEQUENCE [LARGE SCALE GENOMIC DNA]</scope>
    <source>
        <strain evidence="13">ST1C</strain>
    </source>
</reference>
<dbReference type="PROSITE" id="PS50002">
    <property type="entry name" value="SH3"/>
    <property type="match status" value="1"/>
</dbReference>
<dbReference type="InterPro" id="IPR036028">
    <property type="entry name" value="SH3-like_dom_sf"/>
</dbReference>
<keyword evidence="5" id="KW-0547">Nucleotide-binding</keyword>
<comment type="caution">
    <text evidence="13">The sequence shown here is derived from an EMBL/GenBank/DDBJ whole genome shotgun (WGS) entry which is preliminary data.</text>
</comment>
<name>A0A5J4VFA7_9EUKA</name>
<dbReference type="AlphaFoldDB" id="A0A5J4VFA7"/>
<dbReference type="InterPro" id="IPR050660">
    <property type="entry name" value="NEK_Ser/Thr_kinase"/>
</dbReference>
<dbReference type="PANTHER" id="PTHR43671">
    <property type="entry name" value="SERINE/THREONINE-PROTEIN KINASE NEK"/>
    <property type="match status" value="1"/>
</dbReference>
<dbReference type="PROSITE" id="PS50011">
    <property type="entry name" value="PROTEIN_KINASE_DOM"/>
    <property type="match status" value="2"/>
</dbReference>
<dbReference type="SMART" id="SM00220">
    <property type="entry name" value="S_TKc"/>
    <property type="match status" value="2"/>
</dbReference>
<dbReference type="Gene3D" id="3.30.200.20">
    <property type="entry name" value="Phosphorylase Kinase, domain 1"/>
    <property type="match status" value="2"/>
</dbReference>
<evidence type="ECO:0000256" key="2">
    <source>
        <dbReference type="ARBA" id="ARBA00022443"/>
    </source>
</evidence>
<evidence type="ECO:0000256" key="4">
    <source>
        <dbReference type="ARBA" id="ARBA00022679"/>
    </source>
</evidence>
<dbReference type="PROSITE" id="PS00108">
    <property type="entry name" value="PROTEIN_KINASE_ST"/>
    <property type="match status" value="1"/>
</dbReference>
<keyword evidence="6 13" id="KW-0418">Kinase</keyword>
<evidence type="ECO:0000256" key="1">
    <source>
        <dbReference type="ARBA" id="ARBA00012513"/>
    </source>
</evidence>
<keyword evidence="4" id="KW-0808">Transferase</keyword>
<dbReference type="Proteomes" id="UP000324800">
    <property type="component" value="Unassembled WGS sequence"/>
</dbReference>
<evidence type="ECO:0000256" key="3">
    <source>
        <dbReference type="ARBA" id="ARBA00022527"/>
    </source>
</evidence>
<keyword evidence="3" id="KW-0723">Serine/threonine-protein kinase</keyword>
<dbReference type="InterPro" id="IPR000719">
    <property type="entry name" value="Prot_kinase_dom"/>
</dbReference>
<dbReference type="Gene3D" id="1.10.510.10">
    <property type="entry name" value="Transferase(Phosphotransferase) domain 1"/>
    <property type="match status" value="2"/>
</dbReference>
<dbReference type="EC" id="2.7.11.1" evidence="1"/>
<evidence type="ECO:0000256" key="10">
    <source>
        <dbReference type="PROSITE-ProRule" id="PRU00192"/>
    </source>
</evidence>
<evidence type="ECO:0000256" key="6">
    <source>
        <dbReference type="ARBA" id="ARBA00022777"/>
    </source>
</evidence>
<dbReference type="GO" id="GO:0005524">
    <property type="term" value="F:ATP binding"/>
    <property type="evidence" value="ECO:0007669"/>
    <property type="project" value="UniProtKB-KW"/>
</dbReference>
<dbReference type="InterPro" id="IPR008271">
    <property type="entry name" value="Ser/Thr_kinase_AS"/>
</dbReference>
<comment type="catalytic activity">
    <reaction evidence="9">
        <text>L-seryl-[protein] + ATP = O-phospho-L-seryl-[protein] + ADP + H(+)</text>
        <dbReference type="Rhea" id="RHEA:17989"/>
        <dbReference type="Rhea" id="RHEA-COMP:9863"/>
        <dbReference type="Rhea" id="RHEA-COMP:11604"/>
        <dbReference type="ChEBI" id="CHEBI:15378"/>
        <dbReference type="ChEBI" id="CHEBI:29999"/>
        <dbReference type="ChEBI" id="CHEBI:30616"/>
        <dbReference type="ChEBI" id="CHEBI:83421"/>
        <dbReference type="ChEBI" id="CHEBI:456216"/>
        <dbReference type="EC" id="2.7.11.1"/>
    </reaction>
</comment>